<comment type="caution">
    <text evidence="2">The sequence shown here is derived from an EMBL/GenBank/DDBJ whole genome shotgun (WGS) entry which is preliminary data.</text>
</comment>
<dbReference type="AlphaFoldDB" id="A0A1A2Z923"/>
<protein>
    <recommendedName>
        <fullName evidence="4">DUF1275 family protein</fullName>
    </recommendedName>
</protein>
<feature type="transmembrane region" description="Helical" evidence="1">
    <location>
        <begin position="180"/>
        <end position="202"/>
    </location>
</feature>
<reference evidence="3" key="1">
    <citation type="submission" date="2016-06" db="EMBL/GenBank/DDBJ databases">
        <authorList>
            <person name="Sutton G."/>
            <person name="Brinkac L."/>
            <person name="Sanka R."/>
            <person name="Adams M."/>
            <person name="Lau E."/>
            <person name="Sam S."/>
            <person name="Sreng N."/>
            <person name="Him V."/>
            <person name="Kerleguer A."/>
            <person name="Cheng S."/>
        </authorList>
    </citation>
    <scope>NUCLEOTIDE SEQUENCE [LARGE SCALE GENOMIC DNA]</scope>
    <source>
        <strain evidence="3">E861</strain>
    </source>
</reference>
<sequence>MVALRRMYDSEAKLSWVLAALAGLLGATAFSHSAGYFVTFMTGNAQRAVMGYFAEEQWAASSPWLAVSATLLMVAFVAGVMSASFCRRYIWPRRPHGATLLTTLALVLATVLDLILLGGPELPLPFPPILLVTFGVGALNTTFVNEDGETSIGLSYMTGTLVKLGQGIERHFHGGQLTDWLGYFLLFASFIVGAAVGGFISLVAGGTYMLGIASVVCALATGYTFFYAGRRALWT</sequence>
<feature type="transmembrane region" description="Helical" evidence="1">
    <location>
        <begin position="64"/>
        <end position="86"/>
    </location>
</feature>
<feature type="transmembrane region" description="Helical" evidence="1">
    <location>
        <begin position="208"/>
        <end position="228"/>
    </location>
</feature>
<keyword evidence="1" id="KW-1133">Transmembrane helix</keyword>
<organism evidence="2 3">
    <name type="scientific">Mycobacterium kyorinense</name>
    <dbReference type="NCBI Taxonomy" id="487514"/>
    <lineage>
        <taxon>Bacteria</taxon>
        <taxon>Bacillati</taxon>
        <taxon>Actinomycetota</taxon>
        <taxon>Actinomycetes</taxon>
        <taxon>Mycobacteriales</taxon>
        <taxon>Mycobacteriaceae</taxon>
        <taxon>Mycobacterium</taxon>
    </lineage>
</organism>
<evidence type="ECO:0000313" key="2">
    <source>
        <dbReference type="EMBL" id="OBI46017.1"/>
    </source>
</evidence>
<name>A0A1A2Z923_9MYCO</name>
<evidence type="ECO:0008006" key="4">
    <source>
        <dbReference type="Google" id="ProtNLM"/>
    </source>
</evidence>
<keyword evidence="1" id="KW-0812">Transmembrane</keyword>
<feature type="transmembrane region" description="Helical" evidence="1">
    <location>
        <begin position="124"/>
        <end position="144"/>
    </location>
</feature>
<dbReference type="PANTHER" id="PTHR37314:SF4">
    <property type="entry name" value="UPF0700 TRANSMEMBRANE PROTEIN YOAK"/>
    <property type="match status" value="1"/>
</dbReference>
<accession>A0A1A2Z923</accession>
<gene>
    <name evidence="2" type="ORF">A5707_22325</name>
</gene>
<dbReference type="EMBL" id="LZKJ01000116">
    <property type="protein sequence ID" value="OBI46017.1"/>
    <property type="molecule type" value="Genomic_DNA"/>
</dbReference>
<dbReference type="Proteomes" id="UP000093592">
    <property type="component" value="Unassembled WGS sequence"/>
</dbReference>
<dbReference type="RefSeq" id="WP_065014835.1">
    <property type="nucleotide sequence ID" value="NZ_LZKJ01000116.1"/>
</dbReference>
<dbReference type="InterPro" id="IPR010699">
    <property type="entry name" value="DUF1275"/>
</dbReference>
<keyword evidence="1" id="KW-0472">Membrane</keyword>
<evidence type="ECO:0000313" key="3">
    <source>
        <dbReference type="Proteomes" id="UP000093592"/>
    </source>
</evidence>
<dbReference type="Pfam" id="PF06912">
    <property type="entry name" value="DUF1275"/>
    <property type="match status" value="1"/>
</dbReference>
<proteinExistence type="predicted"/>
<feature type="transmembrane region" description="Helical" evidence="1">
    <location>
        <begin position="98"/>
        <end position="118"/>
    </location>
</feature>
<dbReference type="PANTHER" id="PTHR37314">
    <property type="entry name" value="SLR0142 PROTEIN"/>
    <property type="match status" value="1"/>
</dbReference>
<dbReference type="OrthoDB" id="3544269at2"/>
<evidence type="ECO:0000256" key="1">
    <source>
        <dbReference type="SAM" id="Phobius"/>
    </source>
</evidence>